<evidence type="ECO:0000256" key="2">
    <source>
        <dbReference type="ARBA" id="ARBA00005369"/>
    </source>
</evidence>
<proteinExistence type="inferred from homology"/>
<evidence type="ECO:0000256" key="1">
    <source>
        <dbReference type="ARBA" id="ARBA00004496"/>
    </source>
</evidence>
<dbReference type="GO" id="GO:0004719">
    <property type="term" value="F:protein-L-isoaspartate (D-aspartate) O-methyltransferase activity"/>
    <property type="evidence" value="ECO:0007669"/>
    <property type="project" value="UniProtKB-UniRule"/>
</dbReference>
<evidence type="ECO:0000313" key="8">
    <source>
        <dbReference type="EMBL" id="MBM3332162.1"/>
    </source>
</evidence>
<dbReference type="Proteomes" id="UP000779900">
    <property type="component" value="Unassembled WGS sequence"/>
</dbReference>
<protein>
    <recommendedName>
        <fullName evidence="7">Protein-L-isoaspartate O-methyltransferase</fullName>
        <ecNumber evidence="7">2.1.1.77</ecNumber>
    </recommendedName>
    <alternativeName>
        <fullName evidence="7">L-isoaspartyl protein carboxyl methyltransferase</fullName>
    </alternativeName>
    <alternativeName>
        <fullName evidence="7">Protein L-isoaspartyl methyltransferase</fullName>
    </alternativeName>
    <alternativeName>
        <fullName evidence="7">Protein-beta-aspartate methyltransferase</fullName>
        <shortName evidence="7">PIMT</shortName>
    </alternativeName>
</protein>
<evidence type="ECO:0000256" key="3">
    <source>
        <dbReference type="ARBA" id="ARBA00022490"/>
    </source>
</evidence>
<dbReference type="NCBIfam" id="NF001453">
    <property type="entry name" value="PRK00312.1"/>
    <property type="match status" value="1"/>
</dbReference>
<comment type="caution">
    <text evidence="8">The sequence shown here is derived from an EMBL/GenBank/DDBJ whole genome shotgun (WGS) entry which is preliminary data.</text>
</comment>
<dbReference type="FunFam" id="3.40.50.150:FF:000010">
    <property type="entry name" value="Protein-L-isoaspartate O-methyltransferase"/>
    <property type="match status" value="1"/>
</dbReference>
<keyword evidence="3 7" id="KW-0963">Cytoplasm</keyword>
<dbReference type="Gene3D" id="3.40.50.150">
    <property type="entry name" value="Vaccinia Virus protein VP39"/>
    <property type="match status" value="1"/>
</dbReference>
<dbReference type="PANTHER" id="PTHR11579:SF0">
    <property type="entry name" value="PROTEIN-L-ISOASPARTATE(D-ASPARTATE) O-METHYLTRANSFERASE"/>
    <property type="match status" value="1"/>
</dbReference>
<dbReference type="NCBIfam" id="TIGR00080">
    <property type="entry name" value="pimt"/>
    <property type="match status" value="1"/>
</dbReference>
<name>A0A937XFE6_UNCW3</name>
<dbReference type="AlphaFoldDB" id="A0A937XFE6"/>
<sequence>MDNYVQARKRMVEEQIAARGVRDPRVLAAMAAIPRHIFVPEGQWHHAYEDHPLPLADGQTVSQPFIVAAMTEALELTPECKVLEIGTGSGYQAAVLASVARMVYTVEIIKDLSVRASLILRRLDIRNVRFRVGDGHGGWPEFAPYDRIIVTAAAETMPYPLAEQLVDGGKMIVPVGPPGSQVLTLLAKHGKKTVQRHLMGVAFVPFVRNGEGRGTRD</sequence>
<comment type="function">
    <text evidence="7">Catalyzes the methyl esterification of L-isoaspartyl residues in peptides and proteins that result from spontaneous decomposition of normal L-aspartyl and L-asparaginyl residues. It plays a role in the repair and/or degradation of damaged proteins.</text>
</comment>
<dbReference type="InterPro" id="IPR029063">
    <property type="entry name" value="SAM-dependent_MTases_sf"/>
</dbReference>
<comment type="similarity">
    <text evidence="2 7">Belongs to the methyltransferase superfamily. L-isoaspartyl/D-aspartyl protein methyltransferase family.</text>
</comment>
<dbReference type="CDD" id="cd02440">
    <property type="entry name" value="AdoMet_MTases"/>
    <property type="match status" value="1"/>
</dbReference>
<dbReference type="EMBL" id="VGIR01000064">
    <property type="protein sequence ID" value="MBM3332162.1"/>
    <property type="molecule type" value="Genomic_DNA"/>
</dbReference>
<dbReference type="InterPro" id="IPR000682">
    <property type="entry name" value="PCMT"/>
</dbReference>
<evidence type="ECO:0000313" key="9">
    <source>
        <dbReference type="Proteomes" id="UP000779900"/>
    </source>
</evidence>
<dbReference type="HAMAP" id="MF_00090">
    <property type="entry name" value="PIMT"/>
    <property type="match status" value="1"/>
</dbReference>
<evidence type="ECO:0000256" key="6">
    <source>
        <dbReference type="ARBA" id="ARBA00022691"/>
    </source>
</evidence>
<keyword evidence="5 7" id="KW-0808">Transferase</keyword>
<evidence type="ECO:0000256" key="7">
    <source>
        <dbReference type="HAMAP-Rule" id="MF_00090"/>
    </source>
</evidence>
<dbReference type="PROSITE" id="PS01279">
    <property type="entry name" value="PCMT"/>
    <property type="match status" value="1"/>
</dbReference>
<dbReference type="SUPFAM" id="SSF53335">
    <property type="entry name" value="S-adenosyl-L-methionine-dependent methyltransferases"/>
    <property type="match status" value="1"/>
</dbReference>
<keyword evidence="6 7" id="KW-0949">S-adenosyl-L-methionine</keyword>
<dbReference type="GO" id="GO:0005737">
    <property type="term" value="C:cytoplasm"/>
    <property type="evidence" value="ECO:0007669"/>
    <property type="project" value="UniProtKB-SubCell"/>
</dbReference>
<keyword evidence="4 7" id="KW-0489">Methyltransferase</keyword>
<dbReference type="PANTHER" id="PTHR11579">
    <property type="entry name" value="PROTEIN-L-ISOASPARTATE O-METHYLTRANSFERASE"/>
    <property type="match status" value="1"/>
</dbReference>
<accession>A0A937XFE6</accession>
<evidence type="ECO:0000256" key="4">
    <source>
        <dbReference type="ARBA" id="ARBA00022603"/>
    </source>
</evidence>
<organism evidence="8 9">
    <name type="scientific">candidate division WOR-3 bacterium</name>
    <dbReference type="NCBI Taxonomy" id="2052148"/>
    <lineage>
        <taxon>Bacteria</taxon>
        <taxon>Bacteria division WOR-3</taxon>
    </lineage>
</organism>
<reference evidence="8" key="1">
    <citation type="submission" date="2019-03" db="EMBL/GenBank/DDBJ databases">
        <title>Lake Tanganyika Metagenome-Assembled Genomes (MAGs).</title>
        <authorList>
            <person name="Tran P."/>
        </authorList>
    </citation>
    <scope>NUCLEOTIDE SEQUENCE</scope>
    <source>
        <strain evidence="8">K_DeepCast_150m_m2_040</strain>
    </source>
</reference>
<dbReference type="Pfam" id="PF01135">
    <property type="entry name" value="PCMT"/>
    <property type="match status" value="1"/>
</dbReference>
<dbReference type="EC" id="2.1.1.77" evidence="7"/>
<comment type="catalytic activity">
    <reaction evidence="7">
        <text>[protein]-L-isoaspartate + S-adenosyl-L-methionine = [protein]-L-isoaspartate alpha-methyl ester + S-adenosyl-L-homocysteine</text>
        <dbReference type="Rhea" id="RHEA:12705"/>
        <dbReference type="Rhea" id="RHEA-COMP:12143"/>
        <dbReference type="Rhea" id="RHEA-COMP:12144"/>
        <dbReference type="ChEBI" id="CHEBI:57856"/>
        <dbReference type="ChEBI" id="CHEBI:59789"/>
        <dbReference type="ChEBI" id="CHEBI:90596"/>
        <dbReference type="ChEBI" id="CHEBI:90598"/>
        <dbReference type="EC" id="2.1.1.77"/>
    </reaction>
</comment>
<dbReference type="GO" id="GO:0030091">
    <property type="term" value="P:protein repair"/>
    <property type="evidence" value="ECO:0007669"/>
    <property type="project" value="UniProtKB-UniRule"/>
</dbReference>
<evidence type="ECO:0000256" key="5">
    <source>
        <dbReference type="ARBA" id="ARBA00022679"/>
    </source>
</evidence>
<dbReference type="GO" id="GO:0032259">
    <property type="term" value="P:methylation"/>
    <property type="evidence" value="ECO:0007669"/>
    <property type="project" value="UniProtKB-KW"/>
</dbReference>
<comment type="subcellular location">
    <subcellularLocation>
        <location evidence="1 7">Cytoplasm</location>
    </subcellularLocation>
</comment>
<feature type="active site" evidence="7">
    <location>
        <position position="62"/>
    </location>
</feature>
<gene>
    <name evidence="7" type="primary">pcm</name>
    <name evidence="8" type="ORF">FJY68_10015</name>
</gene>